<protein>
    <recommendedName>
        <fullName evidence="3">Phosphoribulokinase/uridine kinase domain-containing protein</fullName>
    </recommendedName>
</protein>
<dbReference type="PANTHER" id="PTHR10285">
    <property type="entry name" value="URIDINE KINASE"/>
    <property type="match status" value="1"/>
</dbReference>
<proteinExistence type="predicted"/>
<evidence type="ECO:0000313" key="1">
    <source>
        <dbReference type="EMBL" id="KAL0638488.1"/>
    </source>
</evidence>
<dbReference type="Proteomes" id="UP001447188">
    <property type="component" value="Unassembled WGS sequence"/>
</dbReference>
<keyword evidence="2" id="KW-1185">Reference proteome</keyword>
<gene>
    <name evidence="1" type="ORF">Q9L58_002424</name>
</gene>
<evidence type="ECO:0008006" key="3">
    <source>
        <dbReference type="Google" id="ProtNLM"/>
    </source>
</evidence>
<dbReference type="SUPFAM" id="SSF52540">
    <property type="entry name" value="P-loop containing nucleoside triphosphate hydrolases"/>
    <property type="match status" value="1"/>
</dbReference>
<organism evidence="1 2">
    <name type="scientific">Discina gigas</name>
    <dbReference type="NCBI Taxonomy" id="1032678"/>
    <lineage>
        <taxon>Eukaryota</taxon>
        <taxon>Fungi</taxon>
        <taxon>Dikarya</taxon>
        <taxon>Ascomycota</taxon>
        <taxon>Pezizomycotina</taxon>
        <taxon>Pezizomycetes</taxon>
        <taxon>Pezizales</taxon>
        <taxon>Discinaceae</taxon>
        <taxon>Discina</taxon>
    </lineage>
</organism>
<accession>A0ABR3GRC9</accession>
<reference evidence="1 2" key="1">
    <citation type="submission" date="2024-02" db="EMBL/GenBank/DDBJ databases">
        <title>Discinaceae phylogenomics.</title>
        <authorList>
            <person name="Dirks A.C."/>
            <person name="James T.Y."/>
        </authorList>
    </citation>
    <scope>NUCLEOTIDE SEQUENCE [LARGE SCALE GENOMIC DNA]</scope>
    <source>
        <strain evidence="1 2">ACD0624</strain>
    </source>
</reference>
<sequence>MENVISDLVDTTRTLLFNALPSHRILISVSGIPGSGKTTLASKVVRGLNARHRSDGNDTDIAAMIPMDGYHLTRATLSAMPNPAEAHARRGAPFTFDPTALKKLVVKLREPVVAGAPPIYAPSFDHAIKDPVEDDIAILSTQQVLIFEGNYLSLKDDIWGTISALFDELWFVSVDREVARKRLIARHLAAGLADTPETAAKRADENDLLNGDFIVANMAAVHRVIRSIPDEDYARNC</sequence>
<dbReference type="Gene3D" id="3.40.50.300">
    <property type="entry name" value="P-loop containing nucleotide triphosphate hydrolases"/>
    <property type="match status" value="2"/>
</dbReference>
<name>A0ABR3GRC9_9PEZI</name>
<comment type="caution">
    <text evidence="1">The sequence shown here is derived from an EMBL/GenBank/DDBJ whole genome shotgun (WGS) entry which is preliminary data.</text>
</comment>
<dbReference type="InterPro" id="IPR027417">
    <property type="entry name" value="P-loop_NTPase"/>
</dbReference>
<evidence type="ECO:0000313" key="2">
    <source>
        <dbReference type="Proteomes" id="UP001447188"/>
    </source>
</evidence>
<dbReference type="EMBL" id="JBBBZM010000021">
    <property type="protein sequence ID" value="KAL0638488.1"/>
    <property type="molecule type" value="Genomic_DNA"/>
</dbReference>